<organism evidence="1 2">
    <name type="scientific">Portunus trituberculatus</name>
    <name type="common">Swimming crab</name>
    <name type="synonym">Neptunus trituberculatus</name>
    <dbReference type="NCBI Taxonomy" id="210409"/>
    <lineage>
        <taxon>Eukaryota</taxon>
        <taxon>Metazoa</taxon>
        <taxon>Ecdysozoa</taxon>
        <taxon>Arthropoda</taxon>
        <taxon>Crustacea</taxon>
        <taxon>Multicrustacea</taxon>
        <taxon>Malacostraca</taxon>
        <taxon>Eumalacostraca</taxon>
        <taxon>Eucarida</taxon>
        <taxon>Decapoda</taxon>
        <taxon>Pleocyemata</taxon>
        <taxon>Brachyura</taxon>
        <taxon>Eubrachyura</taxon>
        <taxon>Portunoidea</taxon>
        <taxon>Portunidae</taxon>
        <taxon>Portuninae</taxon>
        <taxon>Portunus</taxon>
    </lineage>
</organism>
<evidence type="ECO:0000313" key="2">
    <source>
        <dbReference type="Proteomes" id="UP000324222"/>
    </source>
</evidence>
<keyword evidence="2" id="KW-1185">Reference proteome</keyword>
<evidence type="ECO:0000313" key="1">
    <source>
        <dbReference type="EMBL" id="MPC67516.1"/>
    </source>
</evidence>
<accession>A0A5B7HBX5</accession>
<dbReference type="EMBL" id="VSRR010026349">
    <property type="protein sequence ID" value="MPC67516.1"/>
    <property type="molecule type" value="Genomic_DNA"/>
</dbReference>
<comment type="caution">
    <text evidence="1">The sequence shown here is derived from an EMBL/GenBank/DDBJ whole genome shotgun (WGS) entry which is preliminary data.</text>
</comment>
<dbReference type="AlphaFoldDB" id="A0A5B7HBX5"/>
<sequence length="89" mass="9816">MRDVMTWRHSDVMTTNHWCALCGSRPPIGCNTVTARCTSLLIPHDTCGRQRTHTVQEPRNAGSKCKIMHRNHKMCSSEGAVGGSPKLAV</sequence>
<dbReference type="Proteomes" id="UP000324222">
    <property type="component" value="Unassembled WGS sequence"/>
</dbReference>
<gene>
    <name evidence="1" type="ORF">E2C01_061693</name>
</gene>
<protein>
    <submittedName>
        <fullName evidence="1">Uncharacterized protein</fullName>
    </submittedName>
</protein>
<name>A0A5B7HBX5_PORTR</name>
<reference evidence="1 2" key="1">
    <citation type="submission" date="2019-05" db="EMBL/GenBank/DDBJ databases">
        <title>Another draft genome of Portunus trituberculatus and its Hox gene families provides insights of decapod evolution.</title>
        <authorList>
            <person name="Jeong J.-H."/>
            <person name="Song I."/>
            <person name="Kim S."/>
            <person name="Choi T."/>
            <person name="Kim D."/>
            <person name="Ryu S."/>
            <person name="Kim W."/>
        </authorList>
    </citation>
    <scope>NUCLEOTIDE SEQUENCE [LARGE SCALE GENOMIC DNA]</scope>
    <source>
        <tissue evidence="1">Muscle</tissue>
    </source>
</reference>
<proteinExistence type="predicted"/>